<gene>
    <name evidence="4" type="ORF">O9G_002500</name>
    <name evidence="5" type="ORF">ROZALSC1DRAFT_31737</name>
</gene>
<reference evidence="4 6" key="1">
    <citation type="journal article" date="2013" name="Curr. Biol.">
        <title>Shared signatures of parasitism and phylogenomics unite Cryptomycota and microsporidia.</title>
        <authorList>
            <person name="James T.Y."/>
            <person name="Pelin A."/>
            <person name="Bonen L."/>
            <person name="Ahrendt S."/>
            <person name="Sain D."/>
            <person name="Corradi N."/>
            <person name="Stajich J.E."/>
        </authorList>
    </citation>
    <scope>NUCLEOTIDE SEQUENCE [LARGE SCALE GENOMIC DNA]</scope>
    <source>
        <strain evidence="4 6">CSF55</strain>
        <strain evidence="4 6">CSF55</strain>
    </source>
</reference>
<evidence type="ECO:0000313" key="5">
    <source>
        <dbReference type="EMBL" id="RKP16250.1"/>
    </source>
</evidence>
<dbReference type="PANTHER" id="PTHR19411">
    <property type="entry name" value="PROTEIN BUD31-RELATED"/>
    <property type="match status" value="1"/>
</dbReference>
<evidence type="ECO:0000256" key="2">
    <source>
        <dbReference type="ARBA" id="ARBA00005287"/>
    </source>
</evidence>
<evidence type="ECO:0000313" key="6">
    <source>
        <dbReference type="Proteomes" id="UP000030755"/>
    </source>
</evidence>
<evidence type="ECO:0000313" key="4">
    <source>
        <dbReference type="EMBL" id="EPZ33788.1"/>
    </source>
</evidence>
<comment type="subcellular location">
    <subcellularLocation>
        <location evidence="1">Nucleus</location>
    </subcellularLocation>
</comment>
<dbReference type="EMBL" id="ML006773">
    <property type="protein sequence ID" value="RKP16250.1"/>
    <property type="molecule type" value="Genomic_DNA"/>
</dbReference>
<comment type="similarity">
    <text evidence="2">Belongs to the BUD31 (G10) family.</text>
</comment>
<dbReference type="GO" id="GO:0000974">
    <property type="term" value="C:Prp19 complex"/>
    <property type="evidence" value="ECO:0007669"/>
    <property type="project" value="EnsemblFungi"/>
</dbReference>
<sequence>MPKIPKRKNRKIPEGFDLIEPTIKEFERKMREVESESSDTKRAVESPWGVMRVHHQRSRYIYDLYKRKAITKEVYDYCLNEGLADRHLIEMWKKPGYENLCCLLCIRTTDTNFGGTCICRVPKSQRSEKAAFQCPNCGCRGCCGKID</sequence>
<dbReference type="PRINTS" id="PR00322">
    <property type="entry name" value="G10"/>
</dbReference>
<dbReference type="STRING" id="988480.A0A075AU47"/>
<evidence type="ECO:0000256" key="3">
    <source>
        <dbReference type="ARBA" id="ARBA00023242"/>
    </source>
</evidence>
<dbReference type="Proteomes" id="UP000030755">
    <property type="component" value="Unassembled WGS sequence"/>
</dbReference>
<dbReference type="InterPro" id="IPR001748">
    <property type="entry name" value="BUD31"/>
</dbReference>
<reference evidence="7" key="2">
    <citation type="journal article" date="2018" name="Nat. Microbiol.">
        <title>Leveraging single-cell genomics to expand the fungal tree of life.</title>
        <authorList>
            <person name="Ahrendt S.R."/>
            <person name="Quandt C.A."/>
            <person name="Ciobanu D."/>
            <person name="Clum A."/>
            <person name="Salamov A."/>
            <person name="Andreopoulos B."/>
            <person name="Cheng J.F."/>
            <person name="Woyke T."/>
            <person name="Pelin A."/>
            <person name="Henrissat B."/>
            <person name="Reynolds N.K."/>
            <person name="Benny G.L."/>
            <person name="Smith M.E."/>
            <person name="James T.Y."/>
            <person name="Grigoriev I.V."/>
        </authorList>
    </citation>
    <scope>NUCLEOTIDE SEQUENCE [LARGE SCALE GENOMIC DNA]</scope>
    <source>
        <strain evidence="7">CSF55</strain>
    </source>
</reference>
<dbReference type="Pfam" id="PF01125">
    <property type="entry name" value="BUD31"/>
    <property type="match status" value="1"/>
</dbReference>
<organism evidence="4 6">
    <name type="scientific">Rozella allomycis (strain CSF55)</name>
    <dbReference type="NCBI Taxonomy" id="988480"/>
    <lineage>
        <taxon>Eukaryota</taxon>
        <taxon>Fungi</taxon>
        <taxon>Fungi incertae sedis</taxon>
        <taxon>Cryptomycota</taxon>
        <taxon>Cryptomycota incertae sedis</taxon>
        <taxon>Rozella</taxon>
    </lineage>
</organism>
<dbReference type="GO" id="GO:0071014">
    <property type="term" value="C:post-mRNA release spliceosomal complex"/>
    <property type="evidence" value="ECO:0007669"/>
    <property type="project" value="EnsemblFungi"/>
</dbReference>
<dbReference type="GO" id="GO:0005686">
    <property type="term" value="C:U2 snRNP"/>
    <property type="evidence" value="ECO:0007669"/>
    <property type="project" value="EnsemblFungi"/>
</dbReference>
<proteinExistence type="inferred from homology"/>
<evidence type="ECO:0000313" key="7">
    <source>
        <dbReference type="Proteomes" id="UP000281549"/>
    </source>
</evidence>
<reference evidence="5" key="3">
    <citation type="submission" date="2018-08" db="EMBL/GenBank/DDBJ databases">
        <title>Leveraging single-cell genomics to expand the Fungal Tree of Life.</title>
        <authorList>
            <consortium name="DOE Joint Genome Institute"/>
            <person name="Ahrendt S.R."/>
            <person name="Quandt C.A."/>
            <person name="Ciobanu D."/>
            <person name="Clum A."/>
            <person name="Salamov A."/>
            <person name="Andreopoulos B."/>
            <person name="Cheng J.-F."/>
            <person name="Woyke T."/>
            <person name="Pelin A."/>
            <person name="Henrissat B."/>
            <person name="Reynolds N."/>
            <person name="Benny G.L."/>
            <person name="Smith M.E."/>
            <person name="James T.Y."/>
            <person name="Grigoriev I.V."/>
        </authorList>
    </citation>
    <scope>NUCLEOTIDE SEQUENCE</scope>
    <source>
        <strain evidence="5">CSF55</strain>
    </source>
</reference>
<dbReference type="Proteomes" id="UP000281549">
    <property type="component" value="Unassembled WGS sequence"/>
</dbReference>
<dbReference type="GO" id="GO:0000398">
    <property type="term" value="P:mRNA splicing, via spliceosome"/>
    <property type="evidence" value="ECO:0007669"/>
    <property type="project" value="EnsemblFungi"/>
</dbReference>
<dbReference type="OrthoDB" id="277109at2759"/>
<dbReference type="PANTHER" id="PTHR19411:SF0">
    <property type="entry name" value="PROTEIN BUD31 HOMOLOG"/>
    <property type="match status" value="1"/>
</dbReference>
<dbReference type="GO" id="GO:0005684">
    <property type="term" value="C:U2-type spliceosomal complex"/>
    <property type="evidence" value="ECO:0007669"/>
    <property type="project" value="EnsemblFungi"/>
</dbReference>
<accession>A0A075AU47</accession>
<name>A0A075AU47_ROZAC</name>
<keyword evidence="3" id="KW-0539">Nucleus</keyword>
<dbReference type="OMA" id="FGTSCIC"/>
<protein>
    <submittedName>
        <fullName evidence="4 5">G10 protein</fullName>
    </submittedName>
</protein>
<evidence type="ECO:0000256" key="1">
    <source>
        <dbReference type="ARBA" id="ARBA00004123"/>
    </source>
</evidence>
<keyword evidence="6" id="KW-1185">Reference proteome</keyword>
<dbReference type="HOGENOM" id="CLU_087132_1_1_1"/>
<dbReference type="EMBL" id="KE561038">
    <property type="protein sequence ID" value="EPZ33788.1"/>
    <property type="molecule type" value="Genomic_DNA"/>
</dbReference>
<dbReference type="AlphaFoldDB" id="A0A075AU47"/>